<protein>
    <submittedName>
        <fullName evidence="1">Uncharacterized protein</fullName>
    </submittedName>
</protein>
<reference evidence="2" key="1">
    <citation type="journal article" date="2019" name="Int. J. Syst. Evol. Microbiol.">
        <title>The Global Catalogue of Microorganisms (GCM) 10K type strain sequencing project: providing services to taxonomists for standard genome sequencing and annotation.</title>
        <authorList>
            <consortium name="The Broad Institute Genomics Platform"/>
            <consortium name="The Broad Institute Genome Sequencing Center for Infectious Disease"/>
            <person name="Wu L."/>
            <person name="Ma J."/>
        </authorList>
    </citation>
    <scope>NUCLEOTIDE SEQUENCE [LARGE SCALE GENOMIC DNA]</scope>
    <source>
        <strain evidence="2">CCM 9110</strain>
    </source>
</reference>
<comment type="caution">
    <text evidence="1">The sequence shown here is derived from an EMBL/GenBank/DDBJ whole genome shotgun (WGS) entry which is preliminary data.</text>
</comment>
<proteinExistence type="predicted"/>
<evidence type="ECO:0000313" key="1">
    <source>
        <dbReference type="EMBL" id="MFD1398695.1"/>
    </source>
</evidence>
<organism evidence="1 2">
    <name type="scientific">Lacticaseibacillus suilingensis</name>
    <dbReference type="NCBI Taxonomy" id="2799577"/>
    <lineage>
        <taxon>Bacteria</taxon>
        <taxon>Bacillati</taxon>
        <taxon>Bacillota</taxon>
        <taxon>Bacilli</taxon>
        <taxon>Lactobacillales</taxon>
        <taxon>Lactobacillaceae</taxon>
        <taxon>Lacticaseibacillus</taxon>
    </lineage>
</organism>
<sequence length="81" mass="9100">MVKEESLQTAIRLAGKLAQEPVIGDKRVIDVDDEDALIPPEMVWPVLEFMQKLRPGSKFELREVMGGYGLDLVETLTEVSK</sequence>
<name>A0ABW4BFW8_9LACO</name>
<keyword evidence="2" id="KW-1185">Reference proteome</keyword>
<dbReference type="Proteomes" id="UP001597199">
    <property type="component" value="Unassembled WGS sequence"/>
</dbReference>
<dbReference type="RefSeq" id="WP_204119795.1">
    <property type="nucleotide sequence ID" value="NZ_BOLV01000029.1"/>
</dbReference>
<evidence type="ECO:0000313" key="2">
    <source>
        <dbReference type="Proteomes" id="UP001597199"/>
    </source>
</evidence>
<accession>A0ABW4BFW8</accession>
<dbReference type="EMBL" id="JBHTOA010000022">
    <property type="protein sequence ID" value="MFD1398695.1"/>
    <property type="molecule type" value="Genomic_DNA"/>
</dbReference>
<gene>
    <name evidence="1" type="ORF">ACFQ41_05190</name>
</gene>